<evidence type="ECO:0000313" key="1">
    <source>
        <dbReference type="EMBL" id="PPQ93526.1"/>
    </source>
</evidence>
<keyword evidence="2" id="KW-1185">Reference proteome</keyword>
<organism evidence="1 2">
    <name type="scientific">Psilocybe cyanescens</name>
    <dbReference type="NCBI Taxonomy" id="93625"/>
    <lineage>
        <taxon>Eukaryota</taxon>
        <taxon>Fungi</taxon>
        <taxon>Dikarya</taxon>
        <taxon>Basidiomycota</taxon>
        <taxon>Agaricomycotina</taxon>
        <taxon>Agaricomycetes</taxon>
        <taxon>Agaricomycetidae</taxon>
        <taxon>Agaricales</taxon>
        <taxon>Agaricineae</taxon>
        <taxon>Strophariaceae</taxon>
        <taxon>Psilocybe</taxon>
    </lineage>
</organism>
<accession>A0A409XS57</accession>
<proteinExistence type="predicted"/>
<comment type="caution">
    <text evidence="1">The sequence shown here is derived from an EMBL/GenBank/DDBJ whole genome shotgun (WGS) entry which is preliminary data.</text>
</comment>
<dbReference type="EMBL" id="NHYD01000716">
    <property type="protein sequence ID" value="PPQ93526.1"/>
    <property type="molecule type" value="Genomic_DNA"/>
</dbReference>
<dbReference type="InParanoid" id="A0A409XS57"/>
<evidence type="ECO:0000313" key="2">
    <source>
        <dbReference type="Proteomes" id="UP000283269"/>
    </source>
</evidence>
<sequence length="66" mass="7500">MQQLYFSNPALMDYMKIAVPIHKGWDLGYVGAKLEAFAIAGCDTISEALTCSWLNLELIYYNKDLH</sequence>
<dbReference type="Proteomes" id="UP000283269">
    <property type="component" value="Unassembled WGS sequence"/>
</dbReference>
<gene>
    <name evidence="1" type="ORF">CVT25_005364</name>
</gene>
<name>A0A409XS57_PSICY</name>
<dbReference type="AlphaFoldDB" id="A0A409XS57"/>
<protein>
    <submittedName>
        <fullName evidence="1">Uncharacterized protein</fullName>
    </submittedName>
</protein>
<reference evidence="1 2" key="1">
    <citation type="journal article" date="2018" name="Evol. Lett.">
        <title>Horizontal gene cluster transfer increased hallucinogenic mushroom diversity.</title>
        <authorList>
            <person name="Reynolds H.T."/>
            <person name="Vijayakumar V."/>
            <person name="Gluck-Thaler E."/>
            <person name="Korotkin H.B."/>
            <person name="Matheny P.B."/>
            <person name="Slot J.C."/>
        </authorList>
    </citation>
    <scope>NUCLEOTIDE SEQUENCE [LARGE SCALE GENOMIC DNA]</scope>
    <source>
        <strain evidence="1 2">2631</strain>
    </source>
</reference>